<keyword evidence="2" id="KW-0238">DNA-binding</keyword>
<gene>
    <name evidence="5" type="ORF">HH214_15795</name>
</gene>
<dbReference type="RefSeq" id="WP_169609220.1">
    <property type="nucleotide sequence ID" value="NZ_CP051682.1"/>
</dbReference>
<dbReference type="Pfam" id="PF12833">
    <property type="entry name" value="HTH_18"/>
    <property type="match status" value="1"/>
</dbReference>
<proteinExistence type="predicted"/>
<dbReference type="PRINTS" id="PR00032">
    <property type="entry name" value="HTHARAC"/>
</dbReference>
<evidence type="ECO:0000313" key="6">
    <source>
        <dbReference type="Proteomes" id="UP000503278"/>
    </source>
</evidence>
<evidence type="ECO:0000256" key="2">
    <source>
        <dbReference type="ARBA" id="ARBA00023125"/>
    </source>
</evidence>
<evidence type="ECO:0000259" key="4">
    <source>
        <dbReference type="PROSITE" id="PS01124"/>
    </source>
</evidence>
<organism evidence="5 6">
    <name type="scientific">Mucilaginibacter robiniae</name>
    <dbReference type="NCBI Taxonomy" id="2728022"/>
    <lineage>
        <taxon>Bacteria</taxon>
        <taxon>Pseudomonadati</taxon>
        <taxon>Bacteroidota</taxon>
        <taxon>Sphingobacteriia</taxon>
        <taxon>Sphingobacteriales</taxon>
        <taxon>Sphingobacteriaceae</taxon>
        <taxon>Mucilaginibacter</taxon>
    </lineage>
</organism>
<dbReference type="GO" id="GO:0003700">
    <property type="term" value="F:DNA-binding transcription factor activity"/>
    <property type="evidence" value="ECO:0007669"/>
    <property type="project" value="InterPro"/>
</dbReference>
<evidence type="ECO:0000256" key="3">
    <source>
        <dbReference type="ARBA" id="ARBA00023163"/>
    </source>
</evidence>
<dbReference type="InterPro" id="IPR018060">
    <property type="entry name" value="HTH_AraC"/>
</dbReference>
<name>A0A7L5E3P2_9SPHI</name>
<protein>
    <submittedName>
        <fullName evidence="5">Helix-turn-helix transcriptional regulator</fullName>
    </submittedName>
</protein>
<dbReference type="KEGG" id="mrob:HH214_15795"/>
<dbReference type="PROSITE" id="PS01124">
    <property type="entry name" value="HTH_ARAC_FAMILY_2"/>
    <property type="match status" value="1"/>
</dbReference>
<dbReference type="PANTHER" id="PTHR43280:SF32">
    <property type="entry name" value="TRANSCRIPTIONAL REGULATORY PROTEIN"/>
    <property type="match status" value="1"/>
</dbReference>
<dbReference type="InterPro" id="IPR020449">
    <property type="entry name" value="Tscrpt_reg_AraC-type_HTH"/>
</dbReference>
<keyword evidence="3" id="KW-0804">Transcription</keyword>
<dbReference type="SMART" id="SM00342">
    <property type="entry name" value="HTH_ARAC"/>
    <property type="match status" value="1"/>
</dbReference>
<dbReference type="Gene3D" id="1.10.10.60">
    <property type="entry name" value="Homeodomain-like"/>
    <property type="match status" value="2"/>
</dbReference>
<reference evidence="5 6" key="1">
    <citation type="submission" date="2020-04" db="EMBL/GenBank/DDBJ databases">
        <title>Genome sequencing of novel species.</title>
        <authorList>
            <person name="Heo J."/>
            <person name="Kim S.-J."/>
            <person name="Kim J.-S."/>
            <person name="Hong S.-B."/>
            <person name="Kwon S.-W."/>
        </authorList>
    </citation>
    <scope>NUCLEOTIDE SEQUENCE [LARGE SCALE GENOMIC DNA]</scope>
    <source>
        <strain evidence="5 6">F39-2</strain>
    </source>
</reference>
<dbReference type="EMBL" id="CP051682">
    <property type="protein sequence ID" value="QJD97228.1"/>
    <property type="molecule type" value="Genomic_DNA"/>
</dbReference>
<accession>A0A7L5E3P2</accession>
<dbReference type="Proteomes" id="UP000503278">
    <property type="component" value="Chromosome"/>
</dbReference>
<evidence type="ECO:0000313" key="5">
    <source>
        <dbReference type="EMBL" id="QJD97228.1"/>
    </source>
</evidence>
<dbReference type="GO" id="GO:0043565">
    <property type="term" value="F:sequence-specific DNA binding"/>
    <property type="evidence" value="ECO:0007669"/>
    <property type="project" value="InterPro"/>
</dbReference>
<feature type="domain" description="HTH araC/xylS-type" evidence="4">
    <location>
        <begin position="201"/>
        <end position="302"/>
    </location>
</feature>
<dbReference type="AlphaFoldDB" id="A0A7L5E3P2"/>
<dbReference type="InterPro" id="IPR009057">
    <property type="entry name" value="Homeodomain-like_sf"/>
</dbReference>
<sequence>MSEFIQLNSIPDLCKIFDEGITVQHPLVAVVDFGKVNTCISDGVKLTTDFYSILFKNYHKNKIKYGRQLIDFQNGSLVCMAPNQVIEMDNDVEESLDMLGWGLFFHPDLIRPTALNNSMKDYSFFTYEIAEALHLSEKEKQILYDCVLKIEAELQENIDIHSQAILVSNIELLLNYCSRFYGRQFITRKSSNHAVVVQVEKALNEYFKGNYISEKSLPTVKYLADQVHLSPSYLSDLLKKETGKNTQDHIHFYLIEEAKNILLSTNKSIGEIAYSLGFEYPQYFNKLFKQKTGKTPVEFRNMN</sequence>
<evidence type="ECO:0000256" key="1">
    <source>
        <dbReference type="ARBA" id="ARBA00023015"/>
    </source>
</evidence>
<keyword evidence="6" id="KW-1185">Reference proteome</keyword>
<dbReference type="PANTHER" id="PTHR43280">
    <property type="entry name" value="ARAC-FAMILY TRANSCRIPTIONAL REGULATOR"/>
    <property type="match status" value="1"/>
</dbReference>
<dbReference type="SUPFAM" id="SSF46689">
    <property type="entry name" value="Homeodomain-like"/>
    <property type="match status" value="1"/>
</dbReference>
<keyword evidence="1" id="KW-0805">Transcription regulation</keyword>